<dbReference type="EMBL" id="JBFXLQ010000031">
    <property type="protein sequence ID" value="KAL2865526.1"/>
    <property type="molecule type" value="Genomic_DNA"/>
</dbReference>
<accession>A0ABR4LM63</accession>
<reference evidence="2 3" key="1">
    <citation type="submission" date="2024-07" db="EMBL/GenBank/DDBJ databases">
        <title>Section-level genome sequencing and comparative genomics of Aspergillus sections Usti and Cavernicolus.</title>
        <authorList>
            <consortium name="Lawrence Berkeley National Laboratory"/>
            <person name="Nybo J.L."/>
            <person name="Vesth T.C."/>
            <person name="Theobald S."/>
            <person name="Frisvad J.C."/>
            <person name="Larsen T.O."/>
            <person name="Kjaerboelling I."/>
            <person name="Rothschild-Mancinelli K."/>
            <person name="Lyhne E.K."/>
            <person name="Kogle M.E."/>
            <person name="Barry K."/>
            <person name="Clum A."/>
            <person name="Na H."/>
            <person name="Ledsgaard L."/>
            <person name="Lin J."/>
            <person name="Lipzen A."/>
            <person name="Kuo A."/>
            <person name="Riley R."/>
            <person name="Mondo S."/>
            <person name="Labutti K."/>
            <person name="Haridas S."/>
            <person name="Pangalinan J."/>
            <person name="Salamov A.A."/>
            <person name="Simmons B.A."/>
            <person name="Magnuson J.K."/>
            <person name="Chen J."/>
            <person name="Drula E."/>
            <person name="Henrissat B."/>
            <person name="Wiebenga A."/>
            <person name="Lubbers R.J."/>
            <person name="Gomes A.C."/>
            <person name="Macurrencykelacurrency M.R."/>
            <person name="Stajich J."/>
            <person name="Grigoriev I.V."/>
            <person name="Mortensen U.H."/>
            <person name="De Vries R.P."/>
            <person name="Baker S.E."/>
            <person name="Andersen M.R."/>
        </authorList>
    </citation>
    <scope>NUCLEOTIDE SEQUENCE [LARGE SCALE GENOMIC DNA]</scope>
    <source>
        <strain evidence="2 3">CBS 449.75</strain>
    </source>
</reference>
<dbReference type="PANTHER" id="PTHR43861">
    <property type="entry name" value="TRANS-ACONITATE 2-METHYLTRANSFERASE-RELATED"/>
    <property type="match status" value="1"/>
</dbReference>
<evidence type="ECO:0000313" key="3">
    <source>
        <dbReference type="Proteomes" id="UP001610432"/>
    </source>
</evidence>
<dbReference type="SUPFAM" id="SSF53335">
    <property type="entry name" value="S-adenosyl-L-methionine-dependent methyltransferases"/>
    <property type="match status" value="1"/>
</dbReference>
<comment type="caution">
    <text evidence="2">The sequence shown here is derived from an EMBL/GenBank/DDBJ whole genome shotgun (WGS) entry which is preliminary data.</text>
</comment>
<dbReference type="RefSeq" id="XP_070884505.1">
    <property type="nucleotide sequence ID" value="XM_071029556.1"/>
</dbReference>
<dbReference type="CDD" id="cd02440">
    <property type="entry name" value="AdoMet_MTases"/>
    <property type="match status" value="1"/>
</dbReference>
<keyword evidence="3" id="KW-1185">Reference proteome</keyword>
<dbReference type="GeneID" id="98144628"/>
<dbReference type="Pfam" id="PF13489">
    <property type="entry name" value="Methyltransf_23"/>
    <property type="match status" value="1"/>
</dbReference>
<dbReference type="InterPro" id="IPR029063">
    <property type="entry name" value="SAM-dependent_MTases_sf"/>
</dbReference>
<organism evidence="2 3">
    <name type="scientific">Aspergillus lucknowensis</name>
    <dbReference type="NCBI Taxonomy" id="176173"/>
    <lineage>
        <taxon>Eukaryota</taxon>
        <taxon>Fungi</taxon>
        <taxon>Dikarya</taxon>
        <taxon>Ascomycota</taxon>
        <taxon>Pezizomycotina</taxon>
        <taxon>Eurotiomycetes</taxon>
        <taxon>Eurotiomycetidae</taxon>
        <taxon>Eurotiales</taxon>
        <taxon>Aspergillaceae</taxon>
        <taxon>Aspergillus</taxon>
        <taxon>Aspergillus subgen. Nidulantes</taxon>
    </lineage>
</organism>
<dbReference type="Gene3D" id="3.40.50.150">
    <property type="entry name" value="Vaccinia Virus protein VP39"/>
    <property type="match status" value="1"/>
</dbReference>
<keyword evidence="1" id="KW-0808">Transferase</keyword>
<keyword evidence="2" id="KW-0489">Methyltransferase</keyword>
<protein>
    <submittedName>
        <fullName evidence="2">S-adenosyl-L-methionine-dependent methyltransferase</fullName>
    </submittedName>
</protein>
<gene>
    <name evidence="2" type="ORF">BJX67DRAFT_358236</name>
</gene>
<evidence type="ECO:0000313" key="2">
    <source>
        <dbReference type="EMBL" id="KAL2865526.1"/>
    </source>
</evidence>
<dbReference type="GO" id="GO:0032259">
    <property type="term" value="P:methylation"/>
    <property type="evidence" value="ECO:0007669"/>
    <property type="project" value="UniProtKB-KW"/>
</dbReference>
<evidence type="ECO:0000256" key="1">
    <source>
        <dbReference type="ARBA" id="ARBA00022679"/>
    </source>
</evidence>
<dbReference type="GO" id="GO:0008168">
    <property type="term" value="F:methyltransferase activity"/>
    <property type="evidence" value="ECO:0007669"/>
    <property type="project" value="UniProtKB-KW"/>
</dbReference>
<name>A0ABR4LM63_9EURO</name>
<sequence>MTNDFTEKNRQVFDKQARTYQSEFSKAVETLVNVVQGKRTWISDTWTDTDAGKGMDVRMLEYACGPGHISLTLAPFVSQVIGMDISDGMIDEFNKNVREAGRSGTMVGVKSNLLAETMPAEVSGPEFFDFDLVVVSMALHHFEYPERALSRLGKRLKKGGVMMAMDLVPEHHHDHRLQQMGEVVETISKHGFSAEEMQKMYEDAGTGIEFKYQVIEEPLEFTKNGKTFHKTIFIARGERGRI</sequence>
<dbReference type="Proteomes" id="UP001610432">
    <property type="component" value="Unassembled WGS sequence"/>
</dbReference>
<dbReference type="PANTHER" id="PTHR43861:SF3">
    <property type="entry name" value="PUTATIVE (AFU_ORTHOLOGUE AFUA_2G14390)-RELATED"/>
    <property type="match status" value="1"/>
</dbReference>
<proteinExistence type="predicted"/>